<sequence length="141" mass="15653">MSVEETISLTIYQVVKQLHEYNKIKEQVTIMKLLGILLLISFLTFVYSVAARNEEILEKLAWWAAFVAEDGRVLDSVIAIKNTSTSCKINHKDPLGGDYTTDTVNAITSVFMNAATLTVGWYTPGAVNGVMIDGQHKRSID</sequence>
<proteinExistence type="predicted"/>
<feature type="transmembrane region" description="Helical" evidence="1">
    <location>
        <begin position="30"/>
        <end position="50"/>
    </location>
</feature>
<organism evidence="2 3">
    <name type="scientific">Arxiozyma heterogenica</name>
    <dbReference type="NCBI Taxonomy" id="278026"/>
    <lineage>
        <taxon>Eukaryota</taxon>
        <taxon>Fungi</taxon>
        <taxon>Dikarya</taxon>
        <taxon>Ascomycota</taxon>
        <taxon>Saccharomycotina</taxon>
        <taxon>Saccharomycetes</taxon>
        <taxon>Saccharomycetales</taxon>
        <taxon>Saccharomycetaceae</taxon>
        <taxon>Arxiozyma</taxon>
    </lineage>
</organism>
<keyword evidence="1" id="KW-1133">Transmembrane helix</keyword>
<evidence type="ECO:0000256" key="1">
    <source>
        <dbReference type="SAM" id="Phobius"/>
    </source>
</evidence>
<dbReference type="Proteomes" id="UP001306508">
    <property type="component" value="Unassembled WGS sequence"/>
</dbReference>
<evidence type="ECO:0000313" key="2">
    <source>
        <dbReference type="EMBL" id="KAK5780238.1"/>
    </source>
</evidence>
<evidence type="ECO:0000313" key="3">
    <source>
        <dbReference type="Proteomes" id="UP001306508"/>
    </source>
</evidence>
<accession>A0AAN7WT91</accession>
<keyword evidence="3" id="KW-1185">Reference proteome</keyword>
<name>A0AAN7WT91_9SACH</name>
<dbReference type="AlphaFoldDB" id="A0AAN7WT91"/>
<protein>
    <submittedName>
        <fullName evidence="2">Uncharacterized protein</fullName>
    </submittedName>
</protein>
<keyword evidence="1" id="KW-0812">Transmembrane</keyword>
<gene>
    <name evidence="2" type="ORF">RI543_002783</name>
</gene>
<keyword evidence="1" id="KW-0472">Membrane</keyword>
<reference evidence="3" key="1">
    <citation type="submission" date="2023-07" db="EMBL/GenBank/DDBJ databases">
        <title>A draft genome of Kazachstania heterogenica Y-27499.</title>
        <authorList>
            <person name="Donic C."/>
            <person name="Kralova J.S."/>
            <person name="Fidel L."/>
            <person name="Ben-Dor S."/>
            <person name="Jung S."/>
        </authorList>
    </citation>
    <scope>NUCLEOTIDE SEQUENCE [LARGE SCALE GENOMIC DNA]</scope>
    <source>
        <strain evidence="3">Y27499</strain>
    </source>
</reference>
<dbReference type="EMBL" id="JAWIZZ010000045">
    <property type="protein sequence ID" value="KAK5780238.1"/>
    <property type="molecule type" value="Genomic_DNA"/>
</dbReference>
<comment type="caution">
    <text evidence="2">The sequence shown here is derived from an EMBL/GenBank/DDBJ whole genome shotgun (WGS) entry which is preliminary data.</text>
</comment>